<name>A0A7J7JTG6_BUGNE</name>
<dbReference type="GO" id="GO:0005874">
    <property type="term" value="C:microtubule"/>
    <property type="evidence" value="ECO:0007669"/>
    <property type="project" value="TreeGrafter"/>
</dbReference>
<dbReference type="GO" id="GO:0008017">
    <property type="term" value="F:microtubule binding"/>
    <property type="evidence" value="ECO:0007669"/>
    <property type="project" value="TreeGrafter"/>
</dbReference>
<proteinExistence type="predicted"/>
<evidence type="ECO:0008006" key="4">
    <source>
        <dbReference type="Google" id="ProtNLM"/>
    </source>
</evidence>
<dbReference type="OrthoDB" id="10042846at2759"/>
<feature type="compositionally biased region" description="Basic and acidic residues" evidence="1">
    <location>
        <begin position="503"/>
        <end position="520"/>
    </location>
</feature>
<accession>A0A7J7JTG6</accession>
<dbReference type="AlphaFoldDB" id="A0A7J7JTG6"/>
<feature type="region of interest" description="Disordered" evidence="1">
    <location>
        <begin position="1"/>
        <end position="48"/>
    </location>
</feature>
<dbReference type="InterPro" id="IPR039183">
    <property type="entry name" value="CCD66"/>
</dbReference>
<feature type="region of interest" description="Disordered" evidence="1">
    <location>
        <begin position="687"/>
        <end position="814"/>
    </location>
</feature>
<feature type="region of interest" description="Disordered" evidence="1">
    <location>
        <begin position="883"/>
        <end position="914"/>
    </location>
</feature>
<feature type="region of interest" description="Disordered" evidence="1">
    <location>
        <begin position="419"/>
        <end position="474"/>
    </location>
</feature>
<evidence type="ECO:0000313" key="2">
    <source>
        <dbReference type="EMBL" id="KAF6029670.1"/>
    </source>
</evidence>
<feature type="compositionally biased region" description="Low complexity" evidence="1">
    <location>
        <begin position="305"/>
        <end position="314"/>
    </location>
</feature>
<feature type="compositionally biased region" description="Basic and acidic residues" evidence="1">
    <location>
        <begin position="419"/>
        <end position="430"/>
    </location>
</feature>
<feature type="region of interest" description="Disordered" evidence="1">
    <location>
        <begin position="194"/>
        <end position="225"/>
    </location>
</feature>
<feature type="compositionally biased region" description="Basic and acidic residues" evidence="1">
    <location>
        <begin position="206"/>
        <end position="225"/>
    </location>
</feature>
<feature type="compositionally biased region" description="Polar residues" evidence="1">
    <location>
        <begin position="315"/>
        <end position="324"/>
    </location>
</feature>
<dbReference type="PANTHER" id="PTHR22736">
    <property type="entry name" value="COILED-COIL DOMAIN-CONTAINING PROTEIN 66"/>
    <property type="match status" value="1"/>
</dbReference>
<feature type="region of interest" description="Disordered" evidence="1">
    <location>
        <begin position="503"/>
        <end position="522"/>
    </location>
</feature>
<dbReference type="GO" id="GO:0060271">
    <property type="term" value="P:cilium assembly"/>
    <property type="evidence" value="ECO:0007669"/>
    <property type="project" value="TreeGrafter"/>
</dbReference>
<feature type="compositionally biased region" description="Polar residues" evidence="1">
    <location>
        <begin position="333"/>
        <end position="367"/>
    </location>
</feature>
<keyword evidence="3" id="KW-1185">Reference proteome</keyword>
<gene>
    <name evidence="2" type="ORF">EB796_012001</name>
</gene>
<feature type="compositionally biased region" description="Basic and acidic residues" evidence="1">
    <location>
        <begin position="277"/>
        <end position="288"/>
    </location>
</feature>
<comment type="caution">
    <text evidence="2">The sequence shown here is derived from an EMBL/GenBank/DDBJ whole genome shotgun (WGS) entry which is preliminary data.</text>
</comment>
<feature type="compositionally biased region" description="Basic and acidic residues" evidence="1">
    <location>
        <begin position="1"/>
        <end position="14"/>
    </location>
</feature>
<dbReference type="EMBL" id="VXIV02001797">
    <property type="protein sequence ID" value="KAF6029670.1"/>
    <property type="molecule type" value="Genomic_DNA"/>
</dbReference>
<feature type="compositionally biased region" description="Basic and acidic residues" evidence="1">
    <location>
        <begin position="463"/>
        <end position="474"/>
    </location>
</feature>
<dbReference type="PANTHER" id="PTHR22736:SF2">
    <property type="entry name" value="COILED-COIL DOMAIN-CONTAINING PROTEIN 66"/>
    <property type="match status" value="1"/>
</dbReference>
<evidence type="ECO:0000313" key="3">
    <source>
        <dbReference type="Proteomes" id="UP000593567"/>
    </source>
</evidence>
<evidence type="ECO:0000256" key="1">
    <source>
        <dbReference type="SAM" id="MobiDB-lite"/>
    </source>
</evidence>
<reference evidence="2" key="1">
    <citation type="submission" date="2020-06" db="EMBL/GenBank/DDBJ databases">
        <title>Draft genome of Bugula neritina, a colonial animal packing powerful symbionts and potential medicines.</title>
        <authorList>
            <person name="Rayko M."/>
        </authorList>
    </citation>
    <scope>NUCLEOTIDE SEQUENCE [LARGE SCALE GENOMIC DNA]</scope>
    <source>
        <strain evidence="2">Kwan_BN1</strain>
    </source>
</reference>
<feature type="region of interest" description="Disordered" evidence="1">
    <location>
        <begin position="590"/>
        <end position="671"/>
    </location>
</feature>
<dbReference type="Proteomes" id="UP000593567">
    <property type="component" value="Unassembled WGS sequence"/>
</dbReference>
<feature type="compositionally biased region" description="Polar residues" evidence="1">
    <location>
        <begin position="251"/>
        <end position="267"/>
    </location>
</feature>
<feature type="region of interest" description="Disordered" evidence="1">
    <location>
        <begin position="248"/>
        <end position="392"/>
    </location>
</feature>
<feature type="compositionally biased region" description="Basic and acidic residues" evidence="1">
    <location>
        <begin position="883"/>
        <end position="899"/>
    </location>
</feature>
<feature type="compositionally biased region" description="Basic and acidic residues" evidence="1">
    <location>
        <begin position="799"/>
        <end position="814"/>
    </location>
</feature>
<protein>
    <recommendedName>
        <fullName evidence="4">CCDC66</fullName>
    </recommendedName>
</protein>
<sequence length="949" mass="106060">MLAERRRREQDLKSSRKNATSKTPRAERPAQNGILKNKEPSSKSSNVTLTQDQLSAILQTLSKVQGSSKDVKLDIDTQKSKIKAKKQVKIAEQATSEVEELVFVRGPAKVVVVDEKSANETDSASAANNSAAADLVANTKTNYPEKASSPELSPRQKLLLIPRAHMTIGERKRLQWELENAAIDKLKKENEERAKRLGISQNNTKELTKDNKGQVRETHKTSKGEEIMTREKLREAVVFVEPDFVPGLGELSSQGEPNTVKQPTNTKEGLPRLSIAEQKRLQWKREQADALEDYDPWGRPGVGVGPKSSPGSVKFQKQQLTSEEQVQEKLKLNLTSDPKNSSHSQNDANSQTRSQPGTRTKPNSNVSDLRGPFQEPTNGAPTSLLGLENPPREILKSSVDATAMPTKLSKAQLLKLKWAEEKEHQSKHQEGTTPHTQKANAPVVQPDYVPGLNLNHSDSVGVKSEESEANARCEEIRQQVEEKQRLRQEERLRKLKEEAEEEAKFRAERTNQQQESEHVRHMNKIKQVKDMNLGDELADSIKRAAQEAEILKARKRLEKLQAAGHDISNLKAAYEQKFSPRVGPIISEILTPRKNPDAPDTLSPRVFDSQANRAVEPTSVPGLNLSPRDQDTHQGHYSTRQGHNTTRQGHNTTRQGRNTARAVDSNTGGYISNRVVTPRKWQGVQKEQSPMKEFGVQTDTPPPTQKSTCQQKAKPQANEVDANIRHIPNGRATRSSVELTNNKDRESVNNHLSPRHKLSDTVPAAEALSKQPNLKDNSVIDRKDKSSSVQTAANQLSDSGDKKENINTRTKRDASVYEPSLTNMLSTSPVEEYVPFRRSDAVLSPSNAQEPSPMSREGTQVALAREAYYKSMKPAQYGVHMHNIKDSHQPTPKSEHSKDPLYNPSLLTKHPTDRQQQVLDSLRQMRQGLMAKQREIESVITPDTLATHY</sequence>
<feature type="compositionally biased region" description="Polar residues" evidence="1">
    <location>
        <begin position="635"/>
        <end position="670"/>
    </location>
</feature>
<organism evidence="2 3">
    <name type="scientific">Bugula neritina</name>
    <name type="common">Brown bryozoan</name>
    <name type="synonym">Sertularia neritina</name>
    <dbReference type="NCBI Taxonomy" id="10212"/>
    <lineage>
        <taxon>Eukaryota</taxon>
        <taxon>Metazoa</taxon>
        <taxon>Spiralia</taxon>
        <taxon>Lophotrochozoa</taxon>
        <taxon>Bryozoa</taxon>
        <taxon>Gymnolaemata</taxon>
        <taxon>Cheilostomatida</taxon>
        <taxon>Flustrina</taxon>
        <taxon>Buguloidea</taxon>
        <taxon>Bugulidae</taxon>
        <taxon>Bugula</taxon>
    </lineage>
</organism>
<feature type="compositionally biased region" description="Polar residues" evidence="1">
    <location>
        <begin position="787"/>
        <end position="798"/>
    </location>
</feature>
<dbReference type="GO" id="GO:0005929">
    <property type="term" value="C:cilium"/>
    <property type="evidence" value="ECO:0007669"/>
    <property type="project" value="TreeGrafter"/>
</dbReference>